<dbReference type="Gene3D" id="2.60.40.10">
    <property type="entry name" value="Immunoglobulins"/>
    <property type="match status" value="2"/>
</dbReference>
<feature type="compositionally biased region" description="Polar residues" evidence="17">
    <location>
        <begin position="994"/>
        <end position="1010"/>
    </location>
</feature>
<feature type="compositionally biased region" description="Polar residues" evidence="17">
    <location>
        <begin position="1502"/>
        <end position="1514"/>
    </location>
</feature>
<evidence type="ECO:0000259" key="19">
    <source>
        <dbReference type="PROSITE" id="PS51158"/>
    </source>
</evidence>
<protein>
    <recommendedName>
        <fullName evidence="15">Alpha-protein kinase 2</fullName>
        <ecNumber evidence="3">2.7.11.1</ecNumber>
    </recommendedName>
    <alternativeName>
        <fullName evidence="16">Heart alpha-protein kinase</fullName>
    </alternativeName>
</protein>
<feature type="domain" description="Ig-like" evidence="18">
    <location>
        <begin position="7"/>
        <end position="103"/>
    </location>
</feature>
<comment type="function">
    <text evidence="14">Protein kinase that recognizes phosphorylation sites in which the surrounding peptides have an alpha-helical conformation. Regulates cardiac development and cardiomyocyte differentiation by negatively regulating Wnt/beta-catenin signaling.</text>
</comment>
<sequence>MTDSGGPQRHTLRFLSTLLSQKVPEKSDTVLRCIISGQPKPEVTWYKNGQVMDECGMASSYEFFGNQYIHLLHIPRCTPSDAAVYQISAKNSSGMICCSASVDVECSSENPHLSPDLQDDRDTGWRRESGTCEEECANRIEEKGPLSKEEESILPATPTAADSSPSKFSHLRSLASHDLGVSSFENLWDVKGSRQTEEANDPNKPKEAADGSLFLSSSDTLEKQASCCHRTVHSQVSRLTNGGLHSDGLNDQVANSGHQYSKAQKYISLSLPLSEGAAGPGDRATVSKPLSPQASSEDSDSDYELCPEITLTCTEEFSEDDLEYLECSDVLTDYSNAVWQRNLQGTEHVFLLESDDEETEFGESGLGGCEHFLSEMGCGPWVSGDTGPRDATAGLCGYHSQSPQVGPRSGGASGHSPSSSQTGMTLTLGPHQDGTSTVTEQGRYKLPTASEAAENDYPGIQGETRDSHQAGEEFASDNLLNMEKAATETQRKPLAEPAQCPLTQSDKRETSQATAEATAQDSHSPAGECAIPTQAGEDTMLLQTPTDSLPRRGDANVHGDAGMQVDSLFETSQAPDHSDHPQERLLLGCQIFLAVVYWFGPSGKKQNLPLVSPSSLSTLEPCRPHFYDGLCHGSPVARALVSQLASWQPCCWLDMLHQVQIQETTRERISRSQTPAFSEPAGKEAPFPGTTTNSSPRVAGIQEASILAQHLEVESGTQDPPREEEDRESSTLGCRWEALEPVPETTDDNVFSEELSVHTLQETRADHREPEALSVACPDPTDTALPLGNACNGPKDREAACVLRYLDQGTCCEAMESPVVVPVGKYLSQEFCSTDMELVGQDRVTDLCPPADKTLDVLSRTQGSEIPQSCKSSEGRNSAISPLFINTFSWNISHKPSGVTAGGDPAEVGNSTCTLASTVQAGQARLSPSHSEGLEETLLLSSERDSSEQFKEGSDESPRTSAPETPVTPDTSASHGSITKLPQEKPTAAAATTECLQVTSETEDTSTITAASKAHAVKHRAASVAENDQEDEEHSPQTPDENIPRLPSDIQLGYVLSGAEERLCMVPRVPGIDSHVPQLPEEEGLCGDFSLQIDNQSADKSLVTDRADKSLGQGSQEKGNETQQTGWQRSLCQHGSPSAADVQGRLPPTSAGQEDMSLVPSDHSPSNSREERGQNAGPRTSVSLVADATVQEDSQALSSIPSLSKSLLEESQETTAGNWEVGKKLKIITLEASSPELWPPGQQANSEYKGSEAGILAPNQAWAVSTILKAAASELEPFAKAPSAHGPHDESDLALADDKGMREGGGPDRSAPWYGFCSQPSSQSGFLESSVDPVDGKELYAAHSCWEASEVGGKETASQDQEENHLRAHHPVFSKRFLACPKLLESSVDPVDETGMMEHAWVEKAEPSGSTLGLSREGGTSAAGNLGRSVEVHPAILQVPCPQGSGEAILSENRINRNQEDESGEAKLSQPDEACVDVRSAAWHAPCPDGSGERIPGGHGISRTQEGSDRSSGVATPCKEDQAELGSPSSPLPSCHAVLVHASVGVDRHSNTGQTPDIPAKAMVEPRNDQFVLSDPQERGTSDNERGKRSSTFSDLTRPPFTSYPAGNIAGFPVSHPIEEPKTEASQTEETKPPGPSGMPAMTLTSVSGEYESEKAPKLLQDPGQKGFTLGCVKKSREKKSCHMAAQTGKSPGAMPGVTGSEEAKRKQETSGSGHLAEGVKKKILSKVAALRLRLEEKENVKKNSVFLKKIPKLETSLSHTDEKKDPKKSPCKREGKAPILLKKIHAEMFPDHSGNVNLSCQFAEIHEDSTIWWTKDSKSIAQVHRRAGDNSAVSLAIVQAGQKDQGLYYCCIKNSYGKVTAEFNLTAEVLKQLSSHQDIKGCEEIEFSQLIFQEDFLSDSYFGGHLRGQIATEELHFGEGVHRKAFRSRVMQGLTPVFKPGHACVLKVHNAIAYGTRNNDELVQRNYKLAAQECYVQNTARHYAKIYAAEAQPLEGFGEVPEIIPIFLIHRPENNIPYATVEEELIGEFVKYSIRDGKEINFLRRDSEAGQKCCTFQHWVYQKTSGCLLVTDMQGVGMKLTDVGIATLAKGYKGFKGNCSMTFIDQFKALHQCNKYCKMLGLKSLQNNNQKQKKPGLGKSRFQTNSTTAKNTESGTPAEKKS</sequence>
<dbReference type="InterPro" id="IPR007110">
    <property type="entry name" value="Ig-like_dom"/>
</dbReference>
<feature type="compositionally biased region" description="Basic and acidic residues" evidence="17">
    <location>
        <begin position="1576"/>
        <end position="1588"/>
    </location>
</feature>
<comment type="similarity">
    <text evidence="2">Belongs to the protein kinase superfamily. Alpha-type protein kinase family. ALPK subfamily.</text>
</comment>
<feature type="compositionally biased region" description="Polar residues" evidence="17">
    <location>
        <begin position="959"/>
        <end position="977"/>
    </location>
</feature>
<evidence type="ECO:0000256" key="10">
    <source>
        <dbReference type="ARBA" id="ARBA00023157"/>
    </source>
</evidence>
<reference evidence="21" key="1">
    <citation type="submission" date="2012-07" db="EMBL/GenBank/DDBJ databases">
        <title>Genome of the Chinese tree shrew, a rising model animal genetically related to primates.</title>
        <authorList>
            <person name="Zhang G."/>
            <person name="Fan Y."/>
            <person name="Yao Y."/>
            <person name="Huang Z."/>
        </authorList>
    </citation>
    <scope>NUCLEOTIDE SEQUENCE [LARGE SCALE GENOMIC DNA]</scope>
</reference>
<comment type="catalytic activity">
    <reaction evidence="12">
        <text>L-threonyl-[protein] + ATP = O-phospho-L-threonyl-[protein] + ADP + H(+)</text>
        <dbReference type="Rhea" id="RHEA:46608"/>
        <dbReference type="Rhea" id="RHEA-COMP:11060"/>
        <dbReference type="Rhea" id="RHEA-COMP:11605"/>
        <dbReference type="ChEBI" id="CHEBI:15378"/>
        <dbReference type="ChEBI" id="CHEBI:30013"/>
        <dbReference type="ChEBI" id="CHEBI:30616"/>
        <dbReference type="ChEBI" id="CHEBI:61977"/>
        <dbReference type="ChEBI" id="CHEBI:456216"/>
        <dbReference type="EC" id="2.7.11.1"/>
    </reaction>
</comment>
<dbReference type="InterPro" id="IPR011009">
    <property type="entry name" value="Kinase-like_dom_sf"/>
</dbReference>
<dbReference type="InterPro" id="IPR004166">
    <property type="entry name" value="a-kinase_dom"/>
</dbReference>
<evidence type="ECO:0000256" key="1">
    <source>
        <dbReference type="ARBA" id="ARBA00004187"/>
    </source>
</evidence>
<evidence type="ECO:0000313" key="20">
    <source>
        <dbReference type="EMBL" id="ELW72829.1"/>
    </source>
</evidence>
<feature type="region of interest" description="Disordered" evidence="17">
    <location>
        <begin position="1279"/>
        <end position="1315"/>
    </location>
</feature>
<evidence type="ECO:0000256" key="5">
    <source>
        <dbReference type="ARBA" id="ARBA00022527"/>
    </source>
</evidence>
<organism evidence="20 21">
    <name type="scientific">Tupaia chinensis</name>
    <name type="common">Chinese tree shrew</name>
    <name type="synonym">Tupaia belangeri chinensis</name>
    <dbReference type="NCBI Taxonomy" id="246437"/>
    <lineage>
        <taxon>Eukaryota</taxon>
        <taxon>Metazoa</taxon>
        <taxon>Chordata</taxon>
        <taxon>Craniata</taxon>
        <taxon>Vertebrata</taxon>
        <taxon>Euteleostomi</taxon>
        <taxon>Mammalia</taxon>
        <taxon>Eutheria</taxon>
        <taxon>Euarchontoglires</taxon>
        <taxon>Scandentia</taxon>
        <taxon>Tupaiidae</taxon>
        <taxon>Tupaia</taxon>
    </lineage>
</organism>
<dbReference type="SMART" id="SM00811">
    <property type="entry name" value="Alpha_kinase"/>
    <property type="match status" value="1"/>
</dbReference>
<keyword evidence="8 20" id="KW-0418">Kinase</keyword>
<evidence type="ECO:0000256" key="14">
    <source>
        <dbReference type="ARBA" id="ARBA00059647"/>
    </source>
</evidence>
<dbReference type="FunFam" id="3.20.200.10:FF:000005">
    <property type="entry name" value="Alpha-protein kinase 2"/>
    <property type="match status" value="1"/>
</dbReference>
<reference evidence="21" key="2">
    <citation type="journal article" date="2013" name="Nat. Commun.">
        <title>Genome of the Chinese tree shrew.</title>
        <authorList>
            <person name="Fan Y."/>
            <person name="Huang Z.Y."/>
            <person name="Cao C.C."/>
            <person name="Chen C.S."/>
            <person name="Chen Y.X."/>
            <person name="Fan D.D."/>
            <person name="He J."/>
            <person name="Hou H.L."/>
            <person name="Hu L."/>
            <person name="Hu X.T."/>
            <person name="Jiang X.T."/>
            <person name="Lai R."/>
            <person name="Lang Y.S."/>
            <person name="Liang B."/>
            <person name="Liao S.G."/>
            <person name="Mu D."/>
            <person name="Ma Y.Y."/>
            <person name="Niu Y.Y."/>
            <person name="Sun X.Q."/>
            <person name="Xia J.Q."/>
            <person name="Xiao J."/>
            <person name="Xiong Z.Q."/>
            <person name="Xu L."/>
            <person name="Yang L."/>
            <person name="Zhang Y."/>
            <person name="Zhao W."/>
            <person name="Zhao X.D."/>
            <person name="Zheng Y.T."/>
            <person name="Zhou J.M."/>
            <person name="Zhu Y.B."/>
            <person name="Zhang G.J."/>
            <person name="Wang J."/>
            <person name="Yao Y.G."/>
        </authorList>
    </citation>
    <scope>NUCLEOTIDE SEQUENCE [LARGE SCALE GENOMIC DNA]</scope>
</reference>
<gene>
    <name evidence="20" type="ORF">TREES_T100009568</name>
</gene>
<feature type="compositionally biased region" description="Basic and acidic residues" evidence="17">
    <location>
        <begin position="942"/>
        <end position="958"/>
    </location>
</feature>
<dbReference type="InterPro" id="IPR013783">
    <property type="entry name" value="Ig-like_fold"/>
</dbReference>
<feature type="region of interest" description="Disordered" evidence="17">
    <location>
        <begin position="2129"/>
        <end position="2163"/>
    </location>
</feature>
<evidence type="ECO:0000256" key="15">
    <source>
        <dbReference type="ARBA" id="ARBA00073273"/>
    </source>
</evidence>
<dbReference type="InParanoid" id="L9LDP1"/>
<evidence type="ECO:0000256" key="3">
    <source>
        <dbReference type="ARBA" id="ARBA00012513"/>
    </source>
</evidence>
<dbReference type="eggNOG" id="ENOG502QPP5">
    <property type="taxonomic scope" value="Eukaryota"/>
</dbReference>
<dbReference type="STRING" id="246437.L9LDP1"/>
<feature type="region of interest" description="Disordered" evidence="17">
    <location>
        <begin position="712"/>
        <end position="735"/>
    </location>
</feature>
<dbReference type="CDD" id="cd16974">
    <property type="entry name" value="Alpha_kinase_ALPK2"/>
    <property type="match status" value="1"/>
</dbReference>
<dbReference type="GO" id="GO:0016323">
    <property type="term" value="C:basolateral plasma membrane"/>
    <property type="evidence" value="ECO:0007669"/>
    <property type="project" value="UniProtKB-SubCell"/>
</dbReference>
<keyword evidence="5" id="KW-0723">Serine/threonine-protein kinase</keyword>
<keyword evidence="10" id="KW-1015">Disulfide bond</keyword>
<dbReference type="PROSITE" id="PS51158">
    <property type="entry name" value="ALPHA_KINASE"/>
    <property type="match status" value="1"/>
</dbReference>
<dbReference type="InterPro" id="IPR003599">
    <property type="entry name" value="Ig_sub"/>
</dbReference>
<proteinExistence type="inferred from homology"/>
<dbReference type="EMBL" id="KB320389">
    <property type="protein sequence ID" value="ELW72829.1"/>
    <property type="molecule type" value="Genomic_DNA"/>
</dbReference>
<evidence type="ECO:0000256" key="13">
    <source>
        <dbReference type="ARBA" id="ARBA00048679"/>
    </source>
</evidence>
<feature type="region of interest" description="Disordered" evidence="17">
    <location>
        <begin position="1546"/>
        <end position="1641"/>
    </location>
</feature>
<evidence type="ECO:0000259" key="18">
    <source>
        <dbReference type="PROSITE" id="PS50835"/>
    </source>
</evidence>
<evidence type="ECO:0000256" key="16">
    <source>
        <dbReference type="ARBA" id="ARBA00080408"/>
    </source>
</evidence>
<evidence type="ECO:0000256" key="11">
    <source>
        <dbReference type="ARBA" id="ARBA00023319"/>
    </source>
</evidence>
<dbReference type="SMART" id="SM00408">
    <property type="entry name" value="IGc2"/>
    <property type="match status" value="2"/>
</dbReference>
<feature type="compositionally biased region" description="Basic and acidic residues" evidence="17">
    <location>
        <begin position="1286"/>
        <end position="1306"/>
    </location>
</feature>
<feature type="region of interest" description="Disordered" evidence="17">
    <location>
        <begin position="277"/>
        <end position="303"/>
    </location>
</feature>
<evidence type="ECO:0000256" key="4">
    <source>
        <dbReference type="ARBA" id="ARBA00022475"/>
    </source>
</evidence>
<evidence type="ECO:0000256" key="9">
    <source>
        <dbReference type="ARBA" id="ARBA00023136"/>
    </source>
</evidence>
<dbReference type="Proteomes" id="UP000011518">
    <property type="component" value="Unassembled WGS sequence"/>
</dbReference>
<feature type="domain" description="Ig-like" evidence="18">
    <location>
        <begin position="1779"/>
        <end position="1867"/>
    </location>
</feature>
<dbReference type="PANTHER" id="PTHR47091">
    <property type="entry name" value="ALPHA-PROTEIN KINASE 2-RELATED"/>
    <property type="match status" value="1"/>
</dbReference>
<comment type="subcellular location">
    <subcellularLocation>
        <location evidence="1">Basolateral cell membrane</location>
    </subcellularLocation>
</comment>
<dbReference type="InterPro" id="IPR013098">
    <property type="entry name" value="Ig_I-set"/>
</dbReference>
<evidence type="ECO:0000256" key="2">
    <source>
        <dbReference type="ARBA" id="ARBA00008651"/>
    </source>
</evidence>
<feature type="compositionally biased region" description="Polar residues" evidence="17">
    <location>
        <begin position="2142"/>
        <end position="2156"/>
    </location>
</feature>
<feature type="region of interest" description="Disordered" evidence="17">
    <location>
        <begin position="1109"/>
        <end position="1180"/>
    </location>
</feature>
<evidence type="ECO:0000256" key="17">
    <source>
        <dbReference type="SAM" id="MobiDB-lite"/>
    </source>
</evidence>
<dbReference type="FunFam" id="2.60.40.10:FF:000032">
    <property type="entry name" value="palladin isoform X1"/>
    <property type="match status" value="1"/>
</dbReference>
<feature type="domain" description="Alpha-type protein kinase" evidence="19">
    <location>
        <begin position="1894"/>
        <end position="2126"/>
    </location>
</feature>
<evidence type="ECO:0000256" key="12">
    <source>
        <dbReference type="ARBA" id="ARBA00047899"/>
    </source>
</evidence>
<dbReference type="PROSITE" id="PS50835">
    <property type="entry name" value="IG_LIKE"/>
    <property type="match status" value="2"/>
</dbReference>
<dbReference type="SMART" id="SM00409">
    <property type="entry name" value="IG"/>
    <property type="match status" value="2"/>
</dbReference>
<feature type="region of interest" description="Disordered" evidence="17">
    <location>
        <begin position="141"/>
        <end position="167"/>
    </location>
</feature>
<accession>L9LDP1</accession>
<evidence type="ECO:0000256" key="6">
    <source>
        <dbReference type="ARBA" id="ARBA00022679"/>
    </source>
</evidence>
<feature type="compositionally biased region" description="Polar residues" evidence="17">
    <location>
        <begin position="1112"/>
        <end position="1136"/>
    </location>
</feature>
<feature type="region of interest" description="Disordered" evidence="17">
    <location>
        <begin position="941"/>
        <end position="1047"/>
    </location>
</feature>
<keyword evidence="11" id="KW-0393">Immunoglobulin domain</keyword>
<dbReference type="InterPro" id="IPR036179">
    <property type="entry name" value="Ig-like_dom_sf"/>
</dbReference>
<dbReference type="Pfam" id="PF02816">
    <property type="entry name" value="Alpha_kinase"/>
    <property type="match status" value="1"/>
</dbReference>
<comment type="catalytic activity">
    <reaction evidence="13">
        <text>L-seryl-[protein] + ATP = O-phospho-L-seryl-[protein] + ADP + H(+)</text>
        <dbReference type="Rhea" id="RHEA:17989"/>
        <dbReference type="Rhea" id="RHEA-COMP:9863"/>
        <dbReference type="Rhea" id="RHEA-COMP:11604"/>
        <dbReference type="ChEBI" id="CHEBI:15378"/>
        <dbReference type="ChEBI" id="CHEBI:29999"/>
        <dbReference type="ChEBI" id="CHEBI:30616"/>
        <dbReference type="ChEBI" id="CHEBI:83421"/>
        <dbReference type="ChEBI" id="CHEBI:456216"/>
        <dbReference type="EC" id="2.7.11.1"/>
    </reaction>
</comment>
<dbReference type="InterPro" id="IPR003598">
    <property type="entry name" value="Ig_sub2"/>
</dbReference>
<evidence type="ECO:0000256" key="8">
    <source>
        <dbReference type="ARBA" id="ARBA00022777"/>
    </source>
</evidence>
<dbReference type="GO" id="GO:0005524">
    <property type="term" value="F:ATP binding"/>
    <property type="evidence" value="ECO:0007669"/>
    <property type="project" value="InterPro"/>
</dbReference>
<dbReference type="GO" id="GO:0004674">
    <property type="term" value="F:protein serine/threonine kinase activity"/>
    <property type="evidence" value="ECO:0007669"/>
    <property type="project" value="UniProtKB-KW"/>
</dbReference>
<dbReference type="Gene3D" id="3.20.200.10">
    <property type="entry name" value="MHCK/EF2 kinase"/>
    <property type="match status" value="1"/>
</dbReference>
<evidence type="ECO:0000313" key="21">
    <source>
        <dbReference type="Proteomes" id="UP000011518"/>
    </source>
</evidence>
<feature type="region of interest" description="Disordered" evidence="17">
    <location>
        <begin position="666"/>
        <end position="696"/>
    </location>
</feature>
<evidence type="ECO:0000256" key="7">
    <source>
        <dbReference type="ARBA" id="ARBA00022737"/>
    </source>
</evidence>
<dbReference type="SUPFAM" id="SSF56112">
    <property type="entry name" value="Protein kinase-like (PK-like)"/>
    <property type="match status" value="1"/>
</dbReference>
<feature type="compositionally biased region" description="Low complexity" evidence="17">
    <location>
        <begin position="511"/>
        <end position="520"/>
    </location>
</feature>
<name>L9LDP1_TUPCH</name>
<dbReference type="EC" id="2.7.11.1" evidence="3"/>
<keyword evidence="6" id="KW-0808">Transferase</keyword>
<feature type="region of interest" description="Disordered" evidence="17">
    <location>
        <begin position="392"/>
        <end position="468"/>
    </location>
</feature>
<feature type="compositionally biased region" description="Basic and acidic residues" evidence="17">
    <location>
        <begin position="141"/>
        <end position="151"/>
    </location>
</feature>
<keyword evidence="9" id="KW-0472">Membrane</keyword>
<dbReference type="PANTHER" id="PTHR47091:SF2">
    <property type="entry name" value="ALPHA-PROTEIN KINASE 2"/>
    <property type="match status" value="1"/>
</dbReference>
<dbReference type="Pfam" id="PF07679">
    <property type="entry name" value="I-set"/>
    <property type="match status" value="2"/>
</dbReference>
<dbReference type="SUPFAM" id="SSF48726">
    <property type="entry name" value="Immunoglobulin"/>
    <property type="match status" value="2"/>
</dbReference>
<feature type="region of interest" description="Disordered" evidence="17">
    <location>
        <begin position="1486"/>
        <end position="1531"/>
    </location>
</feature>
<keyword evidence="21" id="KW-1185">Reference proteome</keyword>
<keyword evidence="4" id="KW-1003">Cell membrane</keyword>
<dbReference type="FunCoup" id="L9LDP1">
    <property type="interactions" value="19"/>
</dbReference>
<keyword evidence="7" id="KW-0677">Repeat</keyword>
<feature type="region of interest" description="Disordered" evidence="17">
    <location>
        <begin position="1681"/>
        <end position="1718"/>
    </location>
</feature>
<feature type="region of interest" description="Disordered" evidence="17">
    <location>
        <begin position="487"/>
        <end position="537"/>
    </location>
</feature>
<dbReference type="CDD" id="cd00096">
    <property type="entry name" value="Ig"/>
    <property type="match status" value="1"/>
</dbReference>